<dbReference type="InterPro" id="IPR007197">
    <property type="entry name" value="rSAM"/>
</dbReference>
<dbReference type="InterPro" id="IPR013785">
    <property type="entry name" value="Aldolase_TIM"/>
</dbReference>
<dbReference type="InterPro" id="IPR058240">
    <property type="entry name" value="rSAM_sf"/>
</dbReference>
<gene>
    <name evidence="8" type="ORF">J3R75_000181</name>
</gene>
<dbReference type="GO" id="GO:0016829">
    <property type="term" value="F:lyase activity"/>
    <property type="evidence" value="ECO:0007669"/>
    <property type="project" value="UniProtKB-KW"/>
</dbReference>
<dbReference type="CDD" id="cd01335">
    <property type="entry name" value="Radical_SAM"/>
    <property type="match status" value="1"/>
</dbReference>
<dbReference type="Gene3D" id="3.20.20.70">
    <property type="entry name" value="Aldolase class I"/>
    <property type="match status" value="1"/>
</dbReference>
<evidence type="ECO:0000256" key="5">
    <source>
        <dbReference type="ARBA" id="ARBA00023014"/>
    </source>
</evidence>
<dbReference type="PANTHER" id="PTHR43075">
    <property type="entry name" value="FORMATE LYASE ACTIVATING ENZYME, PUTATIVE (AFU_ORTHOLOGUE AFUA_2G15630)-RELATED"/>
    <property type="match status" value="1"/>
</dbReference>
<dbReference type="GO" id="GO:0043365">
    <property type="term" value="F:[formate-C-acetyltransferase]-activating enzyme activity"/>
    <property type="evidence" value="ECO:0007669"/>
    <property type="project" value="UniProtKB-EC"/>
</dbReference>
<keyword evidence="5" id="KW-0411">Iron-sulfur</keyword>
<evidence type="ECO:0000256" key="1">
    <source>
        <dbReference type="ARBA" id="ARBA00001966"/>
    </source>
</evidence>
<sequence>MATTDQQHGDAAAAAGREAMAHYDACGLCPRQCGVNRNAGERGVCGETSDCRVAAITAHFGEEPPISGRNGSGTIFFSGCSSGCFFCQNYQISQEHLGRTLSHDELYNEVQALIARGVHNLNFVTPEHWWPHISVLCRRLRAEGVFLPFVWNSSGYFLTEWLDQQCALIDIFLPDYKFADAALAHACMGDSRYPDLALAGICRLAERVGFLRPWDDSGDICASRGLMVRHLVLPGQVENSLRVLDNLAREIGPQLPISLMSQFRPVPECGRRGFLDRMVAIDEYRQVCQHLDDLGFTKVFIQPEFGDDNFLPDFSADRPFKGNPPPTGPAAP</sequence>
<dbReference type="PANTHER" id="PTHR43075:SF1">
    <property type="entry name" value="FORMATE LYASE ACTIVATING ENZYME, PUTATIVE (AFU_ORTHOLOGUE AFUA_2G15630)-RELATED"/>
    <property type="match status" value="1"/>
</dbReference>
<evidence type="ECO:0000256" key="4">
    <source>
        <dbReference type="ARBA" id="ARBA00023004"/>
    </source>
</evidence>
<name>A0AAE3VCN8_9BACT</name>
<proteinExistence type="predicted"/>
<evidence type="ECO:0000256" key="2">
    <source>
        <dbReference type="ARBA" id="ARBA00022691"/>
    </source>
</evidence>
<evidence type="ECO:0000313" key="8">
    <source>
        <dbReference type="EMBL" id="MDQ0288074.1"/>
    </source>
</evidence>
<evidence type="ECO:0000259" key="7">
    <source>
        <dbReference type="Pfam" id="PF04055"/>
    </source>
</evidence>
<dbReference type="EC" id="1.97.1.4" evidence="8"/>
<keyword evidence="3" id="KW-0479">Metal-binding</keyword>
<protein>
    <submittedName>
        <fullName evidence="8">Pyruvate formate lyase activating enzyme</fullName>
        <ecNumber evidence="8">1.97.1.4</ecNumber>
    </submittedName>
</protein>
<dbReference type="GO" id="GO:0046872">
    <property type="term" value="F:metal ion binding"/>
    <property type="evidence" value="ECO:0007669"/>
    <property type="project" value="UniProtKB-KW"/>
</dbReference>
<organism evidence="8 9">
    <name type="scientific">Oligosphaera ethanolica</name>
    <dbReference type="NCBI Taxonomy" id="760260"/>
    <lineage>
        <taxon>Bacteria</taxon>
        <taxon>Pseudomonadati</taxon>
        <taxon>Lentisphaerota</taxon>
        <taxon>Oligosphaeria</taxon>
        <taxon>Oligosphaerales</taxon>
        <taxon>Oligosphaeraceae</taxon>
        <taxon>Oligosphaera</taxon>
    </lineage>
</organism>
<dbReference type="SUPFAM" id="SSF102114">
    <property type="entry name" value="Radical SAM enzymes"/>
    <property type="match status" value="1"/>
</dbReference>
<dbReference type="Pfam" id="PF04055">
    <property type="entry name" value="Radical_SAM"/>
    <property type="match status" value="1"/>
</dbReference>
<reference evidence="8" key="1">
    <citation type="submission" date="2023-07" db="EMBL/GenBank/DDBJ databases">
        <title>Genomic Encyclopedia of Type Strains, Phase IV (KMG-IV): sequencing the most valuable type-strain genomes for metagenomic binning, comparative biology and taxonomic classification.</title>
        <authorList>
            <person name="Goeker M."/>
        </authorList>
    </citation>
    <scope>NUCLEOTIDE SEQUENCE</scope>
    <source>
        <strain evidence="8">DSM 24202</strain>
    </source>
</reference>
<dbReference type="SFLD" id="SFLDS00029">
    <property type="entry name" value="Radical_SAM"/>
    <property type="match status" value="1"/>
</dbReference>
<feature type="region of interest" description="Disordered" evidence="6">
    <location>
        <begin position="313"/>
        <end position="332"/>
    </location>
</feature>
<dbReference type="RefSeq" id="WP_307259236.1">
    <property type="nucleotide sequence ID" value="NZ_JAUSVL010000001.1"/>
</dbReference>
<dbReference type="EMBL" id="JAUSVL010000001">
    <property type="protein sequence ID" value="MDQ0288074.1"/>
    <property type="molecule type" value="Genomic_DNA"/>
</dbReference>
<evidence type="ECO:0000256" key="6">
    <source>
        <dbReference type="SAM" id="MobiDB-lite"/>
    </source>
</evidence>
<dbReference type="GO" id="GO:0051536">
    <property type="term" value="F:iron-sulfur cluster binding"/>
    <property type="evidence" value="ECO:0007669"/>
    <property type="project" value="UniProtKB-KW"/>
</dbReference>
<keyword evidence="8" id="KW-0456">Lyase</keyword>
<accession>A0AAE3VCN8</accession>
<evidence type="ECO:0000256" key="3">
    <source>
        <dbReference type="ARBA" id="ARBA00022723"/>
    </source>
</evidence>
<evidence type="ECO:0000313" key="9">
    <source>
        <dbReference type="Proteomes" id="UP001238163"/>
    </source>
</evidence>
<comment type="caution">
    <text evidence="8">The sequence shown here is derived from an EMBL/GenBank/DDBJ whole genome shotgun (WGS) entry which is preliminary data.</text>
</comment>
<keyword evidence="4" id="KW-0408">Iron</keyword>
<feature type="compositionally biased region" description="Pro residues" evidence="6">
    <location>
        <begin position="322"/>
        <end position="332"/>
    </location>
</feature>
<dbReference type="AlphaFoldDB" id="A0AAE3VCN8"/>
<dbReference type="SFLD" id="SFLDG01099">
    <property type="entry name" value="Uncharacterised_Radical_SAM_Su"/>
    <property type="match status" value="1"/>
</dbReference>
<dbReference type="Proteomes" id="UP001238163">
    <property type="component" value="Unassembled WGS sequence"/>
</dbReference>
<feature type="domain" description="Radical SAM core" evidence="7">
    <location>
        <begin position="75"/>
        <end position="163"/>
    </location>
</feature>
<dbReference type="InterPro" id="IPR040085">
    <property type="entry name" value="MJ0674-like"/>
</dbReference>
<keyword evidence="8" id="KW-0560">Oxidoreductase</keyword>
<comment type="cofactor">
    <cofactor evidence="1">
        <name>[4Fe-4S] cluster</name>
        <dbReference type="ChEBI" id="CHEBI:49883"/>
    </cofactor>
</comment>
<keyword evidence="2" id="KW-0949">S-adenosyl-L-methionine</keyword>
<keyword evidence="8" id="KW-0670">Pyruvate</keyword>
<keyword evidence="9" id="KW-1185">Reference proteome</keyword>